<accession>A0ABV9PY14</accession>
<evidence type="ECO:0000256" key="2">
    <source>
        <dbReference type="ARBA" id="ARBA00022491"/>
    </source>
</evidence>
<reference evidence="11" key="1">
    <citation type="journal article" date="2019" name="Int. J. Syst. Evol. Microbiol.">
        <title>The Global Catalogue of Microorganisms (GCM) 10K type strain sequencing project: providing services to taxonomists for standard genome sequencing and annotation.</title>
        <authorList>
            <consortium name="The Broad Institute Genomics Platform"/>
            <consortium name="The Broad Institute Genome Sequencing Center for Infectious Disease"/>
            <person name="Wu L."/>
            <person name="Ma J."/>
        </authorList>
    </citation>
    <scope>NUCLEOTIDE SEQUENCE [LARGE SCALE GENOMIC DNA]</scope>
    <source>
        <strain evidence="11">WYCCWR 12678</strain>
    </source>
</reference>
<keyword evidence="2 7" id="KW-0678">Repressor</keyword>
<evidence type="ECO:0000256" key="1">
    <source>
        <dbReference type="ARBA" id="ARBA00022490"/>
    </source>
</evidence>
<dbReference type="NCBIfam" id="TIGR02787">
    <property type="entry name" value="codY_Gpos"/>
    <property type="match status" value="1"/>
</dbReference>
<evidence type="ECO:0000259" key="8">
    <source>
        <dbReference type="Pfam" id="PF06018"/>
    </source>
</evidence>
<keyword evidence="3 7" id="KW-0805">Transcription regulation</keyword>
<evidence type="ECO:0000256" key="4">
    <source>
        <dbReference type="ARBA" id="ARBA00023125"/>
    </source>
</evidence>
<dbReference type="HAMAP" id="MF_00621">
    <property type="entry name" value="HTH_type_CodY"/>
    <property type="match status" value="1"/>
</dbReference>
<evidence type="ECO:0000256" key="7">
    <source>
        <dbReference type="HAMAP-Rule" id="MF_00621"/>
    </source>
</evidence>
<evidence type="ECO:0000313" key="10">
    <source>
        <dbReference type="EMBL" id="MFC4766404.1"/>
    </source>
</evidence>
<dbReference type="PANTHER" id="PTHR40062:SF1">
    <property type="entry name" value="GLOBAL TRANSCRIPTIONAL REGULATOR CODY"/>
    <property type="match status" value="1"/>
</dbReference>
<dbReference type="Pfam" id="PF06018">
    <property type="entry name" value="CodY"/>
    <property type="match status" value="1"/>
</dbReference>
<comment type="subcellular location">
    <subcellularLocation>
        <location evidence="7">Cytoplasm</location>
    </subcellularLocation>
</comment>
<keyword evidence="5 7" id="KW-0804">Transcription</keyword>
<dbReference type="InterPro" id="IPR013198">
    <property type="entry name" value="GTP_trans_reg_CodY_C"/>
</dbReference>
<keyword evidence="11" id="KW-1185">Reference proteome</keyword>
<organism evidence="10 11">
    <name type="scientific">Effusibacillus consociatus</name>
    <dbReference type="NCBI Taxonomy" id="1117041"/>
    <lineage>
        <taxon>Bacteria</taxon>
        <taxon>Bacillati</taxon>
        <taxon>Bacillota</taxon>
        <taxon>Bacilli</taxon>
        <taxon>Bacillales</taxon>
        <taxon>Alicyclobacillaceae</taxon>
        <taxon>Effusibacillus</taxon>
    </lineage>
</organism>
<keyword evidence="4 7" id="KW-0238">DNA-binding</keyword>
<dbReference type="Gene3D" id="1.10.10.10">
    <property type="entry name" value="Winged helix-like DNA-binding domain superfamily/Winged helix DNA-binding domain"/>
    <property type="match status" value="1"/>
</dbReference>
<dbReference type="Pfam" id="PF08222">
    <property type="entry name" value="HTH_CodY"/>
    <property type="match status" value="1"/>
</dbReference>
<evidence type="ECO:0000259" key="9">
    <source>
        <dbReference type="Pfam" id="PF08222"/>
    </source>
</evidence>
<proteinExistence type="inferred from homology"/>
<dbReference type="InterPro" id="IPR010312">
    <property type="entry name" value="Transc_reg_CodY_N"/>
</dbReference>
<dbReference type="InterPro" id="IPR029016">
    <property type="entry name" value="GAF-like_dom_sf"/>
</dbReference>
<dbReference type="InterPro" id="IPR036390">
    <property type="entry name" value="WH_DNA-bd_sf"/>
</dbReference>
<dbReference type="SUPFAM" id="SSF46785">
    <property type="entry name" value="Winged helix' DNA-binding domain"/>
    <property type="match status" value="1"/>
</dbReference>
<dbReference type="PANTHER" id="PTHR40062">
    <property type="entry name" value="GTP-SENSING TRANSCRIPTIONAL PLEIOTROPIC REPRESSOR CODY"/>
    <property type="match status" value="1"/>
</dbReference>
<comment type="caution">
    <text evidence="10">The sequence shown here is derived from an EMBL/GenBank/DDBJ whole genome shotgun (WGS) entry which is preliminary data.</text>
</comment>
<feature type="domain" description="Global transcriptional regulator CodY C-terminal" evidence="9">
    <location>
        <begin position="198"/>
        <end position="255"/>
    </location>
</feature>
<dbReference type="PIRSF" id="PIRSF011572">
    <property type="entry name" value="GTP_sensing_CodY"/>
    <property type="match status" value="1"/>
</dbReference>
<dbReference type="Gene3D" id="3.30.450.40">
    <property type="match status" value="1"/>
</dbReference>
<dbReference type="RefSeq" id="WP_380024245.1">
    <property type="nucleotide sequence ID" value="NZ_JBHSHC010000016.1"/>
</dbReference>
<feature type="domain" description="Global transcriptional regulator CodY N-terminal" evidence="8">
    <location>
        <begin position="2"/>
        <end position="177"/>
    </location>
</feature>
<keyword evidence="1 7" id="KW-0963">Cytoplasm</keyword>
<evidence type="ECO:0000256" key="6">
    <source>
        <dbReference type="ARBA" id="ARBA00034538"/>
    </source>
</evidence>
<feature type="DNA-binding region" description="H-T-H motif" evidence="7">
    <location>
        <begin position="203"/>
        <end position="222"/>
    </location>
</feature>
<dbReference type="EMBL" id="JBHSHC010000016">
    <property type="protein sequence ID" value="MFC4766404.1"/>
    <property type="molecule type" value="Genomic_DNA"/>
</dbReference>
<comment type="function">
    <text evidence="7">DNA-binding global transcriptional regulator which is involved in the adaptive response to starvation and acts by directly or indirectly controlling the expression of numerous genes in response to nutrient availability. During rapid exponential growth, CodY is highly active and represses genes whose products allow adaptation to nutrient depletion.</text>
</comment>
<evidence type="ECO:0000313" key="11">
    <source>
        <dbReference type="Proteomes" id="UP001596002"/>
    </source>
</evidence>
<gene>
    <name evidence="7 10" type="primary">codY</name>
    <name evidence="10" type="ORF">ACFO8Q_03200</name>
</gene>
<dbReference type="InterPro" id="IPR036388">
    <property type="entry name" value="WH-like_DNA-bd_sf"/>
</dbReference>
<dbReference type="InterPro" id="IPR014154">
    <property type="entry name" value="CodY"/>
</dbReference>
<protein>
    <recommendedName>
        <fullName evidence="6 7">Global transcriptional regulator CodY</fullName>
    </recommendedName>
</protein>
<evidence type="ECO:0000256" key="3">
    <source>
        <dbReference type="ARBA" id="ARBA00023015"/>
    </source>
</evidence>
<evidence type="ECO:0000256" key="5">
    <source>
        <dbReference type="ARBA" id="ARBA00023163"/>
    </source>
</evidence>
<dbReference type="Proteomes" id="UP001596002">
    <property type="component" value="Unassembled WGS sequence"/>
</dbReference>
<feature type="region of interest" description="GAF domain" evidence="7">
    <location>
        <begin position="1"/>
        <end position="155"/>
    </location>
</feature>
<comment type="similarity">
    <text evidence="7">Belongs to the CodY family.</text>
</comment>
<sequence>MELLAKTRQINRLLQRTGGHHVDFNEMARVLRDVINANVFILSAKGKVLGYAIAQEIENERLQNMIHERRFPESYIQAAMKIEDTATNIGIENDLTAFPIEMRGDNMKGFTSIVPIVGGGDHLGALVVARLFKEFDDGDVLLAEYGATVVGTEILRDRMERAEEESRSRMTAKLVLETLSFSEIEAIEHIFAELEGREGLLVASKIADKVGITRSVIVNALRKLEGAGVVESRSLGMKGTYIRILNENLLAELKKLRIPMH</sequence>
<dbReference type="NCBIfam" id="NF003170">
    <property type="entry name" value="PRK04158.1"/>
    <property type="match status" value="1"/>
</dbReference>
<name>A0ABV9PY14_9BACL</name>